<protein>
    <submittedName>
        <fullName evidence="2">Uncharacterized protein</fullName>
    </submittedName>
</protein>
<reference evidence="2" key="1">
    <citation type="submission" date="2023-12" db="EMBL/GenBank/DDBJ databases">
        <title>Genome assembly of Anisodus tanguticus.</title>
        <authorList>
            <person name="Wang Y.-J."/>
        </authorList>
    </citation>
    <scope>NUCLEOTIDE SEQUENCE</scope>
    <source>
        <strain evidence="2">KB-2021</strain>
        <tissue evidence="2">Leaf</tissue>
    </source>
</reference>
<feature type="transmembrane region" description="Helical" evidence="1">
    <location>
        <begin position="20"/>
        <end position="41"/>
    </location>
</feature>
<keyword evidence="1" id="KW-1133">Transmembrane helix</keyword>
<comment type="caution">
    <text evidence="2">The sequence shown here is derived from an EMBL/GenBank/DDBJ whole genome shotgun (WGS) entry which is preliminary data.</text>
</comment>
<sequence length="53" mass="6207">MTHSLSHIQGSKRKQLQPSRGIWVIFDGLRFPLVGFIVCNLHKFLFRRNISVQ</sequence>
<proteinExistence type="predicted"/>
<evidence type="ECO:0000313" key="2">
    <source>
        <dbReference type="EMBL" id="KAK4344921.1"/>
    </source>
</evidence>
<dbReference type="EMBL" id="JAVYJV010000019">
    <property type="protein sequence ID" value="KAK4344921.1"/>
    <property type="molecule type" value="Genomic_DNA"/>
</dbReference>
<name>A0AAE1UZG7_9SOLA</name>
<dbReference type="AlphaFoldDB" id="A0AAE1UZG7"/>
<dbReference type="Proteomes" id="UP001291623">
    <property type="component" value="Unassembled WGS sequence"/>
</dbReference>
<accession>A0AAE1UZG7</accession>
<keyword evidence="3" id="KW-1185">Reference proteome</keyword>
<gene>
    <name evidence="2" type="ORF">RND71_035097</name>
</gene>
<evidence type="ECO:0000313" key="3">
    <source>
        <dbReference type="Proteomes" id="UP001291623"/>
    </source>
</evidence>
<organism evidence="2 3">
    <name type="scientific">Anisodus tanguticus</name>
    <dbReference type="NCBI Taxonomy" id="243964"/>
    <lineage>
        <taxon>Eukaryota</taxon>
        <taxon>Viridiplantae</taxon>
        <taxon>Streptophyta</taxon>
        <taxon>Embryophyta</taxon>
        <taxon>Tracheophyta</taxon>
        <taxon>Spermatophyta</taxon>
        <taxon>Magnoliopsida</taxon>
        <taxon>eudicotyledons</taxon>
        <taxon>Gunneridae</taxon>
        <taxon>Pentapetalae</taxon>
        <taxon>asterids</taxon>
        <taxon>lamiids</taxon>
        <taxon>Solanales</taxon>
        <taxon>Solanaceae</taxon>
        <taxon>Solanoideae</taxon>
        <taxon>Hyoscyameae</taxon>
        <taxon>Anisodus</taxon>
    </lineage>
</organism>
<keyword evidence="1" id="KW-0472">Membrane</keyword>
<keyword evidence="1" id="KW-0812">Transmembrane</keyword>
<evidence type="ECO:0000256" key="1">
    <source>
        <dbReference type="SAM" id="Phobius"/>
    </source>
</evidence>